<accession>A0A1N6JBA1</accession>
<dbReference type="Gene3D" id="3.40.190.10">
    <property type="entry name" value="Periplasmic binding protein-like II"/>
    <property type="match status" value="1"/>
</dbReference>
<dbReference type="STRING" id="44575.SAMN05216419_100413"/>
<dbReference type="AlphaFoldDB" id="A0A1N6JBA1"/>
<keyword evidence="2" id="KW-1185">Reference proteome</keyword>
<reference evidence="1 2" key="1">
    <citation type="submission" date="2016-12" db="EMBL/GenBank/DDBJ databases">
        <authorList>
            <person name="Song W.-J."/>
            <person name="Kurnit D.M."/>
        </authorList>
    </citation>
    <scope>NUCLEOTIDE SEQUENCE [LARGE SCALE GENOMIC DNA]</scope>
    <source>
        <strain evidence="1 2">ATCC 49181</strain>
    </source>
</reference>
<gene>
    <name evidence="1" type="ORF">SAMN02743940_2451</name>
</gene>
<organism evidence="1 2">
    <name type="scientific">Nitrosomonas cryotolerans ATCC 49181</name>
    <dbReference type="NCBI Taxonomy" id="1131553"/>
    <lineage>
        <taxon>Bacteria</taxon>
        <taxon>Pseudomonadati</taxon>
        <taxon>Pseudomonadota</taxon>
        <taxon>Betaproteobacteria</taxon>
        <taxon>Nitrosomonadales</taxon>
        <taxon>Nitrosomonadaceae</taxon>
        <taxon>Nitrosomonas</taxon>
    </lineage>
</organism>
<dbReference type="Proteomes" id="UP000185062">
    <property type="component" value="Unassembled WGS sequence"/>
</dbReference>
<dbReference type="EMBL" id="FSRO01000001">
    <property type="protein sequence ID" value="SIO41416.1"/>
    <property type="molecule type" value="Genomic_DNA"/>
</dbReference>
<dbReference type="eggNOG" id="COG0226">
    <property type="taxonomic scope" value="Bacteria"/>
</dbReference>
<dbReference type="SUPFAM" id="SSF53850">
    <property type="entry name" value="Periplasmic binding protein-like II"/>
    <property type="match status" value="1"/>
</dbReference>
<evidence type="ECO:0008006" key="3">
    <source>
        <dbReference type="Google" id="ProtNLM"/>
    </source>
</evidence>
<protein>
    <recommendedName>
        <fullName evidence="3">PBP superfamily domain-containing protein</fullName>
    </recommendedName>
</protein>
<evidence type="ECO:0000313" key="1">
    <source>
        <dbReference type="EMBL" id="SIO41416.1"/>
    </source>
</evidence>
<name>A0A1N6JBA1_9PROT</name>
<sequence length="148" mass="16868">MTNVFCRCIVQIFIFFYIQSAACNVWADGQYEVIIHPDVSDKNLSIKSLRAIFGMRLHTWSNGAMIRVFVMSDDASLHQKFCKEKLNIFSYQLRLAWDRLVFSGTGQAPIKVNSSEEMLAKVANTPGAIGYLWKADINNDRVDVLQIQ</sequence>
<proteinExistence type="predicted"/>
<evidence type="ECO:0000313" key="2">
    <source>
        <dbReference type="Proteomes" id="UP000185062"/>
    </source>
</evidence>